<dbReference type="NCBIfam" id="TIGR03083">
    <property type="entry name" value="maleylpyruvate isomerase family mycothiol-dependent enzyme"/>
    <property type="match status" value="1"/>
</dbReference>
<dbReference type="SUPFAM" id="SSF109854">
    <property type="entry name" value="DinB/YfiT-like putative metalloenzymes"/>
    <property type="match status" value="1"/>
</dbReference>
<dbReference type="InterPro" id="IPR017517">
    <property type="entry name" value="Maleyloyr_isom"/>
</dbReference>
<dbReference type="EMBL" id="VFML01000001">
    <property type="protein sequence ID" value="TQJ01954.1"/>
    <property type="molecule type" value="Genomic_DNA"/>
</dbReference>
<dbReference type="AlphaFoldDB" id="A0A542DFX6"/>
<dbReference type="Pfam" id="PF11716">
    <property type="entry name" value="MDMPI_N"/>
    <property type="match status" value="1"/>
</dbReference>
<dbReference type="Gene3D" id="1.20.120.450">
    <property type="entry name" value="dinb family like domain"/>
    <property type="match status" value="1"/>
</dbReference>
<protein>
    <submittedName>
        <fullName evidence="2">Uncharacterized protein (TIGR03083 family)</fullName>
    </submittedName>
</protein>
<reference evidence="2 3" key="1">
    <citation type="submission" date="2019-06" db="EMBL/GenBank/DDBJ databases">
        <title>Sequencing the genomes of 1000 actinobacteria strains.</title>
        <authorList>
            <person name="Klenk H.-P."/>
        </authorList>
    </citation>
    <scope>NUCLEOTIDE SEQUENCE [LARGE SCALE GENOMIC DNA]</scope>
    <source>
        <strain evidence="2 3">DSM 45679</strain>
    </source>
</reference>
<dbReference type="InterPro" id="IPR034660">
    <property type="entry name" value="DinB/YfiT-like"/>
</dbReference>
<proteinExistence type="predicted"/>
<dbReference type="InterPro" id="IPR024344">
    <property type="entry name" value="MDMPI_metal-binding"/>
</dbReference>
<keyword evidence="3" id="KW-1185">Reference proteome</keyword>
<evidence type="ECO:0000313" key="3">
    <source>
        <dbReference type="Proteomes" id="UP000320876"/>
    </source>
</evidence>
<evidence type="ECO:0000313" key="2">
    <source>
        <dbReference type="EMBL" id="TQJ01954.1"/>
    </source>
</evidence>
<accession>A0A542DFX6</accession>
<organism evidence="2 3">
    <name type="scientific">Amycolatopsis cihanbeyliensis</name>
    <dbReference type="NCBI Taxonomy" id="1128664"/>
    <lineage>
        <taxon>Bacteria</taxon>
        <taxon>Bacillati</taxon>
        <taxon>Actinomycetota</taxon>
        <taxon>Actinomycetes</taxon>
        <taxon>Pseudonocardiales</taxon>
        <taxon>Pseudonocardiaceae</taxon>
        <taxon>Amycolatopsis</taxon>
    </lineage>
</organism>
<dbReference type="Proteomes" id="UP000320876">
    <property type="component" value="Unassembled WGS sequence"/>
</dbReference>
<feature type="domain" description="Mycothiol-dependent maleylpyruvate isomerase metal-binding" evidence="1">
    <location>
        <begin position="16"/>
        <end position="156"/>
    </location>
</feature>
<dbReference type="GO" id="GO:0046872">
    <property type="term" value="F:metal ion binding"/>
    <property type="evidence" value="ECO:0007669"/>
    <property type="project" value="InterPro"/>
</dbReference>
<gene>
    <name evidence="2" type="ORF">FB471_1670</name>
</gene>
<evidence type="ECO:0000259" key="1">
    <source>
        <dbReference type="Pfam" id="PF11716"/>
    </source>
</evidence>
<sequence length="275" mass="30034">MITMPHQAKQLLVDALAEQWSSLAQVLGELTASDWSAPSPLPGWTVHDIVAHLIGTEATLNGQQPPTDPTDYSARPHVRNELGEFNELWVSSMRDHTPEQLRTRFAEVTAARRAALAAMSQEDFDAPSWTPLGPGTYADFMRLRVFDSWMHEQDIRFTVGKPGHDHGTCAELVVDVIVDRLGVLIGKTLDAPQGSSVTLTLTGPVRRQAHVLVEGTANLVHELPCPATATLRLSSTLCTRLVGGRVEPDDHLADIRITGDTDLGTRLVRSFVSTP</sequence>
<name>A0A542DFX6_AMYCI</name>
<comment type="caution">
    <text evidence="2">The sequence shown here is derived from an EMBL/GenBank/DDBJ whole genome shotgun (WGS) entry which is preliminary data.</text>
</comment>